<dbReference type="Gene3D" id="2.30.29.30">
    <property type="entry name" value="Pleckstrin-homology domain (PH domain)/Phosphotyrosine-binding domain (PTB)"/>
    <property type="match status" value="1"/>
</dbReference>
<dbReference type="Proteomes" id="UP001626550">
    <property type="component" value="Unassembled WGS sequence"/>
</dbReference>
<accession>A0ABD2QGT2</accession>
<dbReference type="AlphaFoldDB" id="A0ABD2QGT2"/>
<dbReference type="InterPro" id="IPR011993">
    <property type="entry name" value="PH-like_dom_sf"/>
</dbReference>
<evidence type="ECO:0000256" key="1">
    <source>
        <dbReference type="SAM" id="MobiDB-lite"/>
    </source>
</evidence>
<comment type="caution">
    <text evidence="2">The sequence shown here is derived from an EMBL/GenBank/DDBJ whole genome shotgun (WGS) entry which is preliminary data.</text>
</comment>
<dbReference type="PANTHER" id="PTHR21636">
    <property type="entry name" value="PROTEIN DOK-7"/>
    <property type="match status" value="1"/>
</dbReference>
<dbReference type="PANTHER" id="PTHR21636:SF2">
    <property type="entry name" value="PROTEIN DOK-7"/>
    <property type="match status" value="1"/>
</dbReference>
<reference evidence="2 3" key="1">
    <citation type="submission" date="2024-11" db="EMBL/GenBank/DDBJ databases">
        <title>Adaptive evolution of stress response genes in parasites aligns with host niche diversity.</title>
        <authorList>
            <person name="Hahn C."/>
            <person name="Resl P."/>
        </authorList>
    </citation>
    <scope>NUCLEOTIDE SEQUENCE [LARGE SCALE GENOMIC DNA]</scope>
    <source>
        <strain evidence="2">EGGRZ-B1_66</strain>
        <tissue evidence="2">Body</tissue>
    </source>
</reference>
<name>A0ABD2QGT2_9PLAT</name>
<organism evidence="2 3">
    <name type="scientific">Cichlidogyrus casuarinus</name>
    <dbReference type="NCBI Taxonomy" id="1844966"/>
    <lineage>
        <taxon>Eukaryota</taxon>
        <taxon>Metazoa</taxon>
        <taxon>Spiralia</taxon>
        <taxon>Lophotrochozoa</taxon>
        <taxon>Platyhelminthes</taxon>
        <taxon>Monogenea</taxon>
        <taxon>Monopisthocotylea</taxon>
        <taxon>Dactylogyridea</taxon>
        <taxon>Ancyrocephalidae</taxon>
        <taxon>Cichlidogyrus</taxon>
    </lineage>
</organism>
<keyword evidence="3" id="KW-1185">Reference proteome</keyword>
<evidence type="ECO:0000313" key="2">
    <source>
        <dbReference type="EMBL" id="KAL3317586.1"/>
    </source>
</evidence>
<sequence>MNLLFSQGIVSRTNNESSRSQLASLEAVLDASDQALNSLTLMSRNLDACAPKDEILGCESGLHLDKESNVIVLLGRSKAYAIALPSLEVMFHWRDQIRRFLEDHQFHVTLLKSSSFSPRSKLSPGLQALMHIQNWRLCLVSEPSEGSKLICQWRLDAVDNAYVLVKVGEYPKLILEANAFAGKVKGSFEFELDPLAAEGIINNLERLLSKQRTEPSSQSVESLDESMPKRESLRPRPVPRSLQISVETGGSWSSTVSKPDSHDIFEVDEDIVDECVSHKPPTPLLPLPDITLSELNNEVVCSGVSCFAQISQLLGLSYPK</sequence>
<proteinExistence type="predicted"/>
<dbReference type="EMBL" id="JBJKFK010000361">
    <property type="protein sequence ID" value="KAL3317586.1"/>
    <property type="molecule type" value="Genomic_DNA"/>
</dbReference>
<protein>
    <submittedName>
        <fullName evidence="2">Protein Dok-7</fullName>
    </submittedName>
</protein>
<feature type="region of interest" description="Disordered" evidence="1">
    <location>
        <begin position="211"/>
        <end position="237"/>
    </location>
</feature>
<gene>
    <name evidence="2" type="primary">DOK7</name>
    <name evidence="2" type="ORF">Ciccas_003759</name>
</gene>
<evidence type="ECO:0000313" key="3">
    <source>
        <dbReference type="Proteomes" id="UP001626550"/>
    </source>
</evidence>
<dbReference type="InterPro" id="IPR037746">
    <property type="entry name" value="Dok-7"/>
</dbReference>